<dbReference type="Proteomes" id="UP000007796">
    <property type="component" value="Unassembled WGS sequence"/>
</dbReference>
<dbReference type="RefSeq" id="XP_014169754.1">
    <property type="nucleotide sequence ID" value="XM_014314279.1"/>
</dbReference>
<sequence>MLPTKSYSSLKGMLPRIHHPLPLNEKSTKKLLDTLTTSFRKHLDREHGWLEEEDAAPRRALRRGAPTESMPAAAPLFSLTAQPATHRPTDHHLRAILANPLFSYDQTVRSEVRQGTERDPMDIFDWAVARGLMTPKRAAGCLLAKRREAVLSSSVSAKASMAASGAGLKVLQWLRAAGLERDLSFVADVQLTGVLVQFLAAEDQLDEVVWTWIERLRGDGAAASAASASFLLDRLVKAKAGGAVTLDEAYRTMARGAEVFRHGTQFSKASANAIFWTWCYLSWKSTFKAWNLSSPSPQLYEAFVAIMDDDDRPSIRLERAHLDLRHPTHPSPAPAVALLADDDLLHSIQTSTATSEPPPPGRVPAYPGRIVSMGLDTVRHLAFVGEPAEAQRILDRLRQQFGGHLDQMSLHTSADSLQTHAERTEEADARTTAHDVGCHRFLKSESRQGRLVDVDRDDVQSTDGTIASATLDASRRSLNICKLSVMRRTLLS</sequence>
<gene>
    <name evidence="2" type="ORF">CMQ_7274</name>
</gene>
<evidence type="ECO:0000256" key="1">
    <source>
        <dbReference type="SAM" id="MobiDB-lite"/>
    </source>
</evidence>
<dbReference type="InParanoid" id="F0XPD3"/>
<dbReference type="EMBL" id="GL629801">
    <property type="protein sequence ID" value="EFX00272.1"/>
    <property type="molecule type" value="Genomic_DNA"/>
</dbReference>
<dbReference type="AlphaFoldDB" id="F0XPD3"/>
<dbReference type="OrthoDB" id="5424391at2759"/>
<reference evidence="2 3" key="1">
    <citation type="journal article" date="2011" name="Proc. Natl. Acad. Sci. U.S.A.">
        <title>Genome and transcriptome analyses of the mountain pine beetle-fungal symbiont Grosmannia clavigera, a lodgepole pine pathogen.</title>
        <authorList>
            <person name="DiGuistini S."/>
            <person name="Wang Y."/>
            <person name="Liao N.Y."/>
            <person name="Taylor G."/>
            <person name="Tanguay P."/>
            <person name="Feau N."/>
            <person name="Henrissat B."/>
            <person name="Chan S.K."/>
            <person name="Hesse-Orce U."/>
            <person name="Alamouti S.M."/>
            <person name="Tsui C.K.M."/>
            <person name="Docking R.T."/>
            <person name="Levasseur A."/>
            <person name="Haridas S."/>
            <person name="Robertson G."/>
            <person name="Birol I."/>
            <person name="Holt R.A."/>
            <person name="Marra M.A."/>
            <person name="Hamelin R.C."/>
            <person name="Hirst M."/>
            <person name="Jones S.J.M."/>
            <person name="Bohlmann J."/>
            <person name="Breuil C."/>
        </authorList>
    </citation>
    <scope>NUCLEOTIDE SEQUENCE [LARGE SCALE GENOMIC DNA]</scope>
    <source>
        <strain evidence="3">kw1407 / UAMH 11150</strain>
    </source>
</reference>
<protein>
    <submittedName>
        <fullName evidence="2">Uncharacterized protein</fullName>
    </submittedName>
</protein>
<evidence type="ECO:0000313" key="2">
    <source>
        <dbReference type="EMBL" id="EFX00272.1"/>
    </source>
</evidence>
<feature type="region of interest" description="Disordered" evidence="1">
    <location>
        <begin position="1"/>
        <end position="21"/>
    </location>
</feature>
<evidence type="ECO:0000313" key="3">
    <source>
        <dbReference type="Proteomes" id="UP000007796"/>
    </source>
</evidence>
<proteinExistence type="predicted"/>
<dbReference type="HOGENOM" id="CLU_037758_1_0_1"/>
<organism evidence="3">
    <name type="scientific">Grosmannia clavigera (strain kw1407 / UAMH 11150)</name>
    <name type="common">Blue stain fungus</name>
    <name type="synonym">Graphiocladiella clavigera</name>
    <dbReference type="NCBI Taxonomy" id="655863"/>
    <lineage>
        <taxon>Eukaryota</taxon>
        <taxon>Fungi</taxon>
        <taxon>Dikarya</taxon>
        <taxon>Ascomycota</taxon>
        <taxon>Pezizomycotina</taxon>
        <taxon>Sordariomycetes</taxon>
        <taxon>Sordariomycetidae</taxon>
        <taxon>Ophiostomatales</taxon>
        <taxon>Ophiostomataceae</taxon>
        <taxon>Leptographium</taxon>
    </lineage>
</organism>
<accession>F0XPD3</accession>
<name>F0XPD3_GROCL</name>
<dbReference type="eggNOG" id="ENOG502SF5T">
    <property type="taxonomic scope" value="Eukaryota"/>
</dbReference>
<keyword evidence="3" id="KW-1185">Reference proteome</keyword>
<dbReference type="GeneID" id="25980800"/>